<evidence type="ECO:0000313" key="9">
    <source>
        <dbReference type="EMBL" id="KAE8371293.1"/>
    </source>
</evidence>
<keyword evidence="4 6" id="KW-0443">Lipid metabolism</keyword>
<evidence type="ECO:0000256" key="5">
    <source>
        <dbReference type="PROSITE-ProRule" id="PRU00175"/>
    </source>
</evidence>
<dbReference type="InterPro" id="IPR001841">
    <property type="entry name" value="Znf_RING"/>
</dbReference>
<evidence type="ECO:0000256" key="6">
    <source>
        <dbReference type="PROSITE-ProRule" id="PRU01161"/>
    </source>
</evidence>
<sequence length="955" mass="105467">MAAWLGLERDDGAWALTDSSAMRRIIDGMDDPPGQYPSMQLFVGRTAKAQALRSLYPYNNIGRHRKHGFARLHLSSGISSYPLLFIESSLTGETEPWHPRQEPLRRHHLPNTRDCSYQDVQALLYRYLLLPLVDTVCLFVADFGGISGVQHLLESWAPASSTGLDGQGSLRPRLVVVLTEAGDEAANVDAWESALQATAVPHLAISVSVVDLRGRNALSPRSRFEPLQQRLSLELGEARAARSQAHLLFSAVHLDWIFRRLLRHVAQYSSSPFDCIRACRPKRSGGDEITPYLRVFLDVAEQAHIPSDSTATFIASAYLMDAYPPGMHGFDPAATFRSLYGGPCKTACAASSYPGRHGLHHRVEREFVSLFPAIAIAGGRSAQVRRRILRNDASVWSTVKSNRVCLFCLQRPPEHVLPCGHTICDVCACIFGRRGVGAEYHVELTSCPACLERFSFTVRLLPPTKRPTILVLDGGGIRGVVTLGFLKALEGQIGGARGLREAFDLTLGTSAGAVIASELMACGARVGEARSKFETLARQIFPPRPRRQTVLGQSWDWLTAWVADSRYDSGNLDRTLQEAFGPHRHLFDTPTSLVSGVRVALTASQVENGSLCLLSNYRAAGRSATSSAYKVLVPEKEPLLWEIARCSVAALGYFTPKYLPGIGTLQDGGVRANCPLRAALRESEIIWPSAKRPDLVVSVGTGYAMDETATSADAPDRLPRGRFLERAVRTFLSSPAVDGRRGWQDAWDSIPEAVRPDTFRLDRVITGKLPELDDARALGELGEFDYRIPKALTRAWLAKSFFFELDEEPTMAHGYYECRGSILCCKYGAPDILRQVVSQFPGAHVEFSDGTNLGALDNHQGCSTCGYYRKRVSLRVLSIHETVQLGVWDEIGNSAIGGFPTSIHDLLDKQQADCPFGRADHRSDLWPPLRQCYCTGRKRSRTFVQTDRPSKRQRL</sequence>
<gene>
    <name evidence="9" type="ORF">BDV26DRAFT_298915</name>
</gene>
<dbReference type="GO" id="GO:0047499">
    <property type="term" value="F:calcium-independent phospholipase A2 activity"/>
    <property type="evidence" value="ECO:0007669"/>
    <property type="project" value="TreeGrafter"/>
</dbReference>
<dbReference type="OrthoDB" id="194358at2759"/>
<dbReference type="GO" id="GO:0016042">
    <property type="term" value="P:lipid catabolic process"/>
    <property type="evidence" value="ECO:0007669"/>
    <property type="project" value="UniProtKB-UniRule"/>
</dbReference>
<dbReference type="SUPFAM" id="SSF52151">
    <property type="entry name" value="FabD/lysophospholipase-like"/>
    <property type="match status" value="1"/>
</dbReference>
<evidence type="ECO:0000256" key="2">
    <source>
        <dbReference type="ARBA" id="ARBA00022771"/>
    </source>
</evidence>
<dbReference type="EMBL" id="ML736441">
    <property type="protein sequence ID" value="KAE8371293.1"/>
    <property type="molecule type" value="Genomic_DNA"/>
</dbReference>
<feature type="active site" description="Proton acceptor" evidence="6">
    <location>
        <position position="667"/>
    </location>
</feature>
<dbReference type="Pfam" id="PF01734">
    <property type="entry name" value="Patatin"/>
    <property type="match status" value="1"/>
</dbReference>
<feature type="active site" description="Nucleophile" evidence="6">
    <location>
        <position position="510"/>
    </location>
</feature>
<accession>A0A5N7ANK1</accession>
<dbReference type="GO" id="GO:0046486">
    <property type="term" value="P:glycerolipid metabolic process"/>
    <property type="evidence" value="ECO:0007669"/>
    <property type="project" value="UniProtKB-ARBA"/>
</dbReference>
<evidence type="ECO:0000259" key="8">
    <source>
        <dbReference type="PROSITE" id="PS51635"/>
    </source>
</evidence>
<dbReference type="Proteomes" id="UP000326198">
    <property type="component" value="Unassembled WGS sequence"/>
</dbReference>
<reference evidence="9 10" key="1">
    <citation type="submission" date="2019-04" db="EMBL/GenBank/DDBJ databases">
        <title>Friends and foes A comparative genomics studyof 23 Aspergillus species from section Flavi.</title>
        <authorList>
            <consortium name="DOE Joint Genome Institute"/>
            <person name="Kjaerbolling I."/>
            <person name="Vesth T."/>
            <person name="Frisvad J.C."/>
            <person name="Nybo J.L."/>
            <person name="Theobald S."/>
            <person name="Kildgaard S."/>
            <person name="Isbrandt T."/>
            <person name="Kuo A."/>
            <person name="Sato A."/>
            <person name="Lyhne E.K."/>
            <person name="Kogle M.E."/>
            <person name="Wiebenga A."/>
            <person name="Kun R.S."/>
            <person name="Lubbers R.J."/>
            <person name="Makela M.R."/>
            <person name="Barry K."/>
            <person name="Chovatia M."/>
            <person name="Clum A."/>
            <person name="Daum C."/>
            <person name="Haridas S."/>
            <person name="He G."/>
            <person name="LaButti K."/>
            <person name="Lipzen A."/>
            <person name="Mondo S."/>
            <person name="Riley R."/>
            <person name="Salamov A."/>
            <person name="Simmons B.A."/>
            <person name="Magnuson J.K."/>
            <person name="Henrissat B."/>
            <person name="Mortensen U.H."/>
            <person name="Larsen T.O."/>
            <person name="Devries R.P."/>
            <person name="Grigoriev I.V."/>
            <person name="Machida M."/>
            <person name="Baker S.E."/>
            <person name="Andersen M.R."/>
        </authorList>
    </citation>
    <scope>NUCLEOTIDE SEQUENCE [LARGE SCALE GENOMIC DNA]</scope>
    <source>
        <strain evidence="9 10">IBT 29228</strain>
    </source>
</reference>
<dbReference type="PROSITE" id="PS00518">
    <property type="entry name" value="ZF_RING_1"/>
    <property type="match status" value="1"/>
</dbReference>
<evidence type="ECO:0000313" key="10">
    <source>
        <dbReference type="Proteomes" id="UP000326198"/>
    </source>
</evidence>
<keyword evidence="1" id="KW-0479">Metal-binding</keyword>
<dbReference type="PROSITE" id="PS50089">
    <property type="entry name" value="ZF_RING_2"/>
    <property type="match status" value="1"/>
</dbReference>
<keyword evidence="3" id="KW-0862">Zinc</keyword>
<dbReference type="GO" id="GO:0008270">
    <property type="term" value="F:zinc ion binding"/>
    <property type="evidence" value="ECO:0007669"/>
    <property type="project" value="UniProtKB-KW"/>
</dbReference>
<dbReference type="GO" id="GO:0019369">
    <property type="term" value="P:arachidonate metabolic process"/>
    <property type="evidence" value="ECO:0007669"/>
    <property type="project" value="TreeGrafter"/>
</dbReference>
<feature type="short sequence motif" description="GXSXG" evidence="6">
    <location>
        <begin position="508"/>
        <end position="512"/>
    </location>
</feature>
<feature type="short sequence motif" description="GXGXXG" evidence="6">
    <location>
        <begin position="474"/>
        <end position="479"/>
    </location>
</feature>
<dbReference type="InterPro" id="IPR016035">
    <property type="entry name" value="Acyl_Trfase/lysoPLipase"/>
</dbReference>
<keyword evidence="6" id="KW-0378">Hydrolase</keyword>
<dbReference type="InterPro" id="IPR013083">
    <property type="entry name" value="Znf_RING/FYVE/PHD"/>
</dbReference>
<dbReference type="AlphaFoldDB" id="A0A5N7ANK1"/>
<dbReference type="PANTHER" id="PTHR24185:SF8">
    <property type="entry name" value="PNPLA DOMAIN-CONTAINING PROTEIN"/>
    <property type="match status" value="1"/>
</dbReference>
<evidence type="ECO:0000259" key="7">
    <source>
        <dbReference type="PROSITE" id="PS50089"/>
    </source>
</evidence>
<organism evidence="9 10">
    <name type="scientific">Aspergillus bertholletiae</name>
    <dbReference type="NCBI Taxonomy" id="1226010"/>
    <lineage>
        <taxon>Eukaryota</taxon>
        <taxon>Fungi</taxon>
        <taxon>Dikarya</taxon>
        <taxon>Ascomycota</taxon>
        <taxon>Pezizomycotina</taxon>
        <taxon>Eurotiomycetes</taxon>
        <taxon>Eurotiomycetidae</taxon>
        <taxon>Eurotiales</taxon>
        <taxon>Aspergillaceae</taxon>
        <taxon>Aspergillus</taxon>
        <taxon>Aspergillus subgen. Circumdati</taxon>
    </lineage>
</organism>
<dbReference type="GO" id="GO:0016020">
    <property type="term" value="C:membrane"/>
    <property type="evidence" value="ECO:0007669"/>
    <property type="project" value="TreeGrafter"/>
</dbReference>
<keyword evidence="6" id="KW-0442">Lipid degradation</keyword>
<feature type="domain" description="RING-type" evidence="7">
    <location>
        <begin position="405"/>
        <end position="450"/>
    </location>
</feature>
<evidence type="ECO:0000256" key="3">
    <source>
        <dbReference type="ARBA" id="ARBA00022833"/>
    </source>
</evidence>
<name>A0A5N7ANK1_9EURO</name>
<proteinExistence type="predicted"/>
<dbReference type="Gene3D" id="3.40.1090.10">
    <property type="entry name" value="Cytosolic phospholipase A2 catalytic domain"/>
    <property type="match status" value="1"/>
</dbReference>
<protein>
    <submittedName>
        <fullName evidence="9">Uncharacterized protein</fullName>
    </submittedName>
</protein>
<dbReference type="CDD" id="cd07199">
    <property type="entry name" value="Pat17_PNPLA8_PNPLA9_like"/>
    <property type="match status" value="1"/>
</dbReference>
<dbReference type="PROSITE" id="PS51635">
    <property type="entry name" value="PNPLA"/>
    <property type="match status" value="1"/>
</dbReference>
<evidence type="ECO:0000256" key="1">
    <source>
        <dbReference type="ARBA" id="ARBA00022723"/>
    </source>
</evidence>
<dbReference type="Gene3D" id="3.30.40.10">
    <property type="entry name" value="Zinc/RING finger domain, C3HC4 (zinc finger)"/>
    <property type="match status" value="1"/>
</dbReference>
<keyword evidence="10" id="KW-1185">Reference proteome</keyword>
<dbReference type="InterPro" id="IPR002641">
    <property type="entry name" value="PNPLA_dom"/>
</dbReference>
<dbReference type="InterPro" id="IPR017907">
    <property type="entry name" value="Znf_RING_CS"/>
</dbReference>
<keyword evidence="2 5" id="KW-0863">Zinc-finger</keyword>
<dbReference type="PANTHER" id="PTHR24185">
    <property type="entry name" value="CALCIUM-INDEPENDENT PHOSPHOLIPASE A2-GAMMA"/>
    <property type="match status" value="1"/>
</dbReference>
<evidence type="ECO:0000256" key="4">
    <source>
        <dbReference type="ARBA" id="ARBA00023098"/>
    </source>
</evidence>
<feature type="short sequence motif" description="DGA/G" evidence="6">
    <location>
        <begin position="667"/>
        <end position="669"/>
    </location>
</feature>
<feature type="domain" description="PNPLA" evidence="8">
    <location>
        <begin position="470"/>
        <end position="680"/>
    </location>
</feature>